<keyword evidence="2" id="KW-0378">Hydrolase</keyword>
<dbReference type="Gene3D" id="3.40.50.40">
    <property type="match status" value="1"/>
</dbReference>
<gene>
    <name evidence="6" type="ORF">HQN87_28770</name>
</gene>
<dbReference type="Pfam" id="PF17763">
    <property type="entry name" value="Asparaginase_C"/>
    <property type="match status" value="1"/>
</dbReference>
<dbReference type="InterPro" id="IPR037152">
    <property type="entry name" value="L-asparaginase_N_sf"/>
</dbReference>
<dbReference type="InterPro" id="IPR006034">
    <property type="entry name" value="Asparaginase/glutaminase-like"/>
</dbReference>
<feature type="domain" description="L-asparaginase N-terminal" evidence="4">
    <location>
        <begin position="42"/>
        <end position="235"/>
    </location>
</feature>
<dbReference type="PIRSF" id="PIRSF500176">
    <property type="entry name" value="L_ASNase"/>
    <property type="match status" value="1"/>
</dbReference>
<name>A0ABX2DX80_9BACL</name>
<evidence type="ECO:0000256" key="2">
    <source>
        <dbReference type="ARBA" id="ARBA00022801"/>
    </source>
</evidence>
<evidence type="ECO:0000259" key="4">
    <source>
        <dbReference type="Pfam" id="PF00710"/>
    </source>
</evidence>
<dbReference type="PANTHER" id="PTHR11707:SF28">
    <property type="entry name" value="60 KDA LYSOPHOSPHOLIPASE"/>
    <property type="match status" value="1"/>
</dbReference>
<dbReference type="InterPro" id="IPR027474">
    <property type="entry name" value="L-asparaginase_N"/>
</dbReference>
<dbReference type="SMART" id="SM00870">
    <property type="entry name" value="Asparaginase"/>
    <property type="match status" value="1"/>
</dbReference>
<dbReference type="PROSITE" id="PS51732">
    <property type="entry name" value="ASN_GLN_ASE_3"/>
    <property type="match status" value="1"/>
</dbReference>
<feature type="domain" description="Asparaginase/glutaminase C-terminal" evidence="5">
    <location>
        <begin position="263"/>
        <end position="368"/>
    </location>
</feature>
<dbReference type="RefSeq" id="WP_173140297.1">
    <property type="nucleotide sequence ID" value="NZ_CP073365.1"/>
</dbReference>
<keyword evidence="3" id="KW-0732">Signal</keyword>
<reference evidence="6 7" key="1">
    <citation type="submission" date="2020-05" db="EMBL/GenBank/DDBJ databases">
        <title>Paenibacillus glebae, sp. nov., Paenibacillus humi sp. nov., Paenibacillus pedi sp. nov., Paenibacillus terrestris sp. nov. and Paenibacillus terricola sp. nov., isolated from a forest top soil sample.</title>
        <authorList>
            <person name="Qi S."/>
            <person name="Carlier A."/>
            <person name="Cnockaert M."/>
            <person name="Vandamme P."/>
        </authorList>
    </citation>
    <scope>NUCLEOTIDE SEQUENCE [LARGE SCALE GENOMIC DNA]</scope>
    <source>
        <strain evidence="6 7">LMG 29502</strain>
    </source>
</reference>
<dbReference type="EMBL" id="JABMKX010000024">
    <property type="protein sequence ID" value="NQX49317.1"/>
    <property type="molecule type" value="Genomic_DNA"/>
</dbReference>
<dbReference type="CDD" id="cd08964">
    <property type="entry name" value="L-asparaginase_II"/>
    <property type="match status" value="1"/>
</dbReference>
<proteinExistence type="inferred from homology"/>
<dbReference type="InterPro" id="IPR004550">
    <property type="entry name" value="AsnASE_II"/>
</dbReference>
<comment type="similarity">
    <text evidence="1">Belongs to the asparaginase 1 family.</text>
</comment>
<organism evidence="6 7">
    <name type="scientific">Paenibacillus tritici</name>
    <dbReference type="NCBI Taxonomy" id="1873425"/>
    <lineage>
        <taxon>Bacteria</taxon>
        <taxon>Bacillati</taxon>
        <taxon>Bacillota</taxon>
        <taxon>Bacilli</taxon>
        <taxon>Bacillales</taxon>
        <taxon>Paenibacillaceae</taxon>
        <taxon>Paenibacillus</taxon>
    </lineage>
</organism>
<sequence length="380" mass="40724">MNFIPKRSLNLFTALLVLFTLLSFPSLTKAAEVSVPGKIIPNVVVVGVGGTITSTSPSRELFQTYGTPKVPIKDIIQRLQPELSKVANVTSTELSNISSAQTTSKDLYNLTIAVDKELSNPAVDAVVVTTGTNIMEELAYWTDLTVRSPKPVVFTGSMRQSNTISFDGEANLLNAIRLAASKKTAYYGTVLMMNDEFFAAREVTKTDALRLDTFDGGRYGALGTVDENRIRAVRAPARVKDAGTEKWKTPFDLSTIQPEDLAKVDVVYSYTEASATPITALADEGVKGIVTAGHGAGGISTAQQAARTAAIEKGVLFVNATRAGSGAVYDTGAKGIIGAGDLLPQKARILLQLGLTFSKDQEQIRQWFSTIGMPDFDMSK</sequence>
<evidence type="ECO:0000259" key="5">
    <source>
        <dbReference type="Pfam" id="PF17763"/>
    </source>
</evidence>
<evidence type="ECO:0000256" key="1">
    <source>
        <dbReference type="ARBA" id="ARBA00010518"/>
    </source>
</evidence>
<evidence type="ECO:0000313" key="7">
    <source>
        <dbReference type="Proteomes" id="UP000711047"/>
    </source>
</evidence>
<evidence type="ECO:0000256" key="3">
    <source>
        <dbReference type="SAM" id="SignalP"/>
    </source>
</evidence>
<dbReference type="Proteomes" id="UP000711047">
    <property type="component" value="Unassembled WGS sequence"/>
</dbReference>
<dbReference type="Pfam" id="PF00710">
    <property type="entry name" value="Asparaginase"/>
    <property type="match status" value="1"/>
</dbReference>
<comment type="caution">
    <text evidence="6">The sequence shown here is derived from an EMBL/GenBank/DDBJ whole genome shotgun (WGS) entry which is preliminary data.</text>
</comment>
<keyword evidence="7" id="KW-1185">Reference proteome</keyword>
<dbReference type="PANTHER" id="PTHR11707">
    <property type="entry name" value="L-ASPARAGINASE"/>
    <property type="match status" value="1"/>
</dbReference>
<dbReference type="PIRSF" id="PIRSF001220">
    <property type="entry name" value="L-ASNase_gatD"/>
    <property type="match status" value="1"/>
</dbReference>
<dbReference type="InterPro" id="IPR036152">
    <property type="entry name" value="Asp/glu_Ase-like_sf"/>
</dbReference>
<protein>
    <submittedName>
        <fullName evidence="6">Asparaginase</fullName>
    </submittedName>
</protein>
<feature type="signal peptide" evidence="3">
    <location>
        <begin position="1"/>
        <end position="30"/>
    </location>
</feature>
<dbReference type="PRINTS" id="PR00139">
    <property type="entry name" value="ASNGLNASE"/>
</dbReference>
<dbReference type="SUPFAM" id="SSF53774">
    <property type="entry name" value="Glutaminase/Asparaginase"/>
    <property type="match status" value="1"/>
</dbReference>
<evidence type="ECO:0000313" key="6">
    <source>
        <dbReference type="EMBL" id="NQX49317.1"/>
    </source>
</evidence>
<dbReference type="InterPro" id="IPR027473">
    <property type="entry name" value="L-asparaginase_C"/>
</dbReference>
<dbReference type="Gene3D" id="3.40.50.1170">
    <property type="entry name" value="L-asparaginase, N-terminal domain"/>
    <property type="match status" value="1"/>
</dbReference>
<feature type="chain" id="PRO_5045107129" evidence="3">
    <location>
        <begin position="31"/>
        <end position="380"/>
    </location>
</feature>
<dbReference type="SFLD" id="SFLDS00057">
    <property type="entry name" value="Glutaminase/Asparaginase"/>
    <property type="match status" value="1"/>
</dbReference>
<dbReference type="InterPro" id="IPR040919">
    <property type="entry name" value="Asparaginase_C"/>
</dbReference>
<accession>A0ABX2DX80</accession>